<dbReference type="KEGG" id="pxu:106116204"/>
<evidence type="ECO:0000313" key="3">
    <source>
        <dbReference type="RefSeq" id="XP_013165413.1"/>
    </source>
</evidence>
<accession>A0A194QCK8</accession>
<keyword evidence="2" id="KW-1185">Reference proteome</keyword>
<evidence type="ECO:0000313" key="2">
    <source>
        <dbReference type="Proteomes" id="UP000053268"/>
    </source>
</evidence>
<reference evidence="3" key="2">
    <citation type="submission" date="2025-04" db="UniProtKB">
        <authorList>
            <consortium name="RefSeq"/>
        </authorList>
    </citation>
    <scope>IDENTIFICATION</scope>
</reference>
<dbReference type="Proteomes" id="UP000694872">
    <property type="component" value="Unplaced"/>
</dbReference>
<proteinExistence type="predicted"/>
<sequence>MPSLSTPFPADVLRAVPTLGASAPWRLSIAFMNMPPPQEPIDLTLEVRQLIQELFRDANCVTRPERAMIVKFIAGNRHNPCPAYGHLASIKLSSHLRNFTQLDNTLIQLIEEEHFEMNFLTGQWRRVRKHRRLG</sequence>
<dbReference type="AlphaFoldDB" id="A0A194QCK8"/>
<organism evidence="1 2">
    <name type="scientific">Papilio xuthus</name>
    <name type="common">Asian swallowtail butterfly</name>
    <dbReference type="NCBI Taxonomy" id="66420"/>
    <lineage>
        <taxon>Eukaryota</taxon>
        <taxon>Metazoa</taxon>
        <taxon>Ecdysozoa</taxon>
        <taxon>Arthropoda</taxon>
        <taxon>Hexapoda</taxon>
        <taxon>Insecta</taxon>
        <taxon>Pterygota</taxon>
        <taxon>Neoptera</taxon>
        <taxon>Endopterygota</taxon>
        <taxon>Lepidoptera</taxon>
        <taxon>Glossata</taxon>
        <taxon>Ditrysia</taxon>
        <taxon>Papilionoidea</taxon>
        <taxon>Papilionidae</taxon>
        <taxon>Papilioninae</taxon>
        <taxon>Papilio</taxon>
    </lineage>
</organism>
<gene>
    <name evidence="3" type="primary">LOC106116204</name>
    <name evidence="1" type="ORF">RR46_06312</name>
</gene>
<dbReference type="Proteomes" id="UP000053268">
    <property type="component" value="Unassembled WGS sequence"/>
</dbReference>
<dbReference type="STRING" id="66420.A0A194QCK8"/>
<dbReference type="EMBL" id="KQ459193">
    <property type="protein sequence ID" value="KPJ03154.1"/>
    <property type="molecule type" value="Genomic_DNA"/>
</dbReference>
<dbReference type="GO" id="GO:0003746">
    <property type="term" value="F:translation elongation factor activity"/>
    <property type="evidence" value="ECO:0007669"/>
    <property type="project" value="UniProtKB-KW"/>
</dbReference>
<dbReference type="OrthoDB" id="2135488at2759"/>
<name>A0A194QCK8_PAPXU</name>
<reference evidence="1 2" key="1">
    <citation type="journal article" date="2015" name="Nat. Commun.">
        <title>Outbred genome sequencing and CRISPR/Cas9 gene editing in butterflies.</title>
        <authorList>
            <person name="Li X."/>
            <person name="Fan D."/>
            <person name="Zhang W."/>
            <person name="Liu G."/>
            <person name="Zhang L."/>
            <person name="Zhao L."/>
            <person name="Fang X."/>
            <person name="Chen L."/>
            <person name="Dong Y."/>
            <person name="Chen Y."/>
            <person name="Ding Y."/>
            <person name="Zhao R."/>
            <person name="Feng M."/>
            <person name="Zhu Y."/>
            <person name="Feng Y."/>
            <person name="Jiang X."/>
            <person name="Zhu D."/>
            <person name="Xiang H."/>
            <person name="Feng X."/>
            <person name="Li S."/>
            <person name="Wang J."/>
            <person name="Zhang G."/>
            <person name="Kronforst M.R."/>
            <person name="Wang W."/>
        </authorList>
    </citation>
    <scope>NUCLEOTIDE SEQUENCE [LARGE SCALE GENOMIC DNA]</scope>
    <source>
        <strain evidence="1">Ya'a_city_454_Px</strain>
        <tissue evidence="1">Whole body</tissue>
    </source>
</reference>
<dbReference type="RefSeq" id="XP_013165413.1">
    <property type="nucleotide sequence ID" value="XM_013309959.1"/>
</dbReference>
<dbReference type="GeneID" id="106116204"/>
<keyword evidence="1" id="KW-0251">Elongation factor</keyword>
<protein>
    <submittedName>
        <fullName evidence="1 3">Negative elongation factor A</fullName>
    </submittedName>
</protein>
<evidence type="ECO:0000313" key="1">
    <source>
        <dbReference type="EMBL" id="KPJ03154.1"/>
    </source>
</evidence>
<keyword evidence="1" id="KW-0648">Protein biosynthesis</keyword>